<protein>
    <recommendedName>
        <fullName evidence="18">TonB-dependent receptor</fullName>
    </recommendedName>
</protein>
<keyword evidence="2 11" id="KW-0813">Transport</keyword>
<evidence type="ECO:0000256" key="1">
    <source>
        <dbReference type="ARBA" id="ARBA00004571"/>
    </source>
</evidence>
<keyword evidence="5 11" id="KW-0812">Transmembrane</keyword>
<dbReference type="PANTHER" id="PTHR32552:SF81">
    <property type="entry name" value="TONB-DEPENDENT OUTER MEMBRANE RECEPTOR"/>
    <property type="match status" value="1"/>
</dbReference>
<dbReference type="AlphaFoldDB" id="A0A1X9NMD7"/>
<evidence type="ECO:0000256" key="11">
    <source>
        <dbReference type="PROSITE-ProRule" id="PRU01360"/>
    </source>
</evidence>
<dbReference type="GO" id="GO:0006826">
    <property type="term" value="P:iron ion transport"/>
    <property type="evidence" value="ECO:0007669"/>
    <property type="project" value="UniProtKB-KW"/>
</dbReference>
<keyword evidence="4" id="KW-0410">Iron transport</keyword>
<dbReference type="EMBL" id="CP019343">
    <property type="protein sequence ID" value="ARN75967.1"/>
    <property type="molecule type" value="Genomic_DNA"/>
</dbReference>
<dbReference type="Pfam" id="PF00593">
    <property type="entry name" value="TonB_dep_Rec_b-barrel"/>
    <property type="match status" value="1"/>
</dbReference>
<evidence type="ECO:0000256" key="12">
    <source>
        <dbReference type="RuleBase" id="RU003357"/>
    </source>
</evidence>
<evidence type="ECO:0000256" key="10">
    <source>
        <dbReference type="ARBA" id="ARBA00023237"/>
    </source>
</evidence>
<evidence type="ECO:0000313" key="16">
    <source>
        <dbReference type="EMBL" id="ARN75967.1"/>
    </source>
</evidence>
<evidence type="ECO:0008006" key="18">
    <source>
        <dbReference type="Google" id="ProtNLM"/>
    </source>
</evidence>
<feature type="domain" description="TonB-dependent receptor plug" evidence="15">
    <location>
        <begin position="51"/>
        <end position="158"/>
    </location>
</feature>
<reference evidence="16 17" key="1">
    <citation type="submission" date="2016-11" db="EMBL/GenBank/DDBJ databases">
        <title>Trade-off between light-utilization and light-protection in marine flavobacteria.</title>
        <authorList>
            <person name="Kumagai Y."/>
        </authorList>
    </citation>
    <scope>NUCLEOTIDE SEQUENCE [LARGE SCALE GENOMIC DNA]</scope>
    <source>
        <strain evidence="16 17">NBRC 107125</strain>
    </source>
</reference>
<evidence type="ECO:0000256" key="6">
    <source>
        <dbReference type="ARBA" id="ARBA00023004"/>
    </source>
</evidence>
<dbReference type="PANTHER" id="PTHR32552">
    <property type="entry name" value="FERRICHROME IRON RECEPTOR-RELATED"/>
    <property type="match status" value="1"/>
</dbReference>
<keyword evidence="17" id="KW-1185">Reference proteome</keyword>
<dbReference type="Gene3D" id="2.40.170.20">
    <property type="entry name" value="TonB-dependent receptor, beta-barrel domain"/>
    <property type="match status" value="2"/>
</dbReference>
<keyword evidence="3 11" id="KW-1134">Transmembrane beta strand</keyword>
<organism evidence="16 17">
    <name type="scientific">Oceanicoccus sagamiensis</name>
    <dbReference type="NCBI Taxonomy" id="716816"/>
    <lineage>
        <taxon>Bacteria</taxon>
        <taxon>Pseudomonadati</taxon>
        <taxon>Pseudomonadota</taxon>
        <taxon>Gammaproteobacteria</taxon>
        <taxon>Cellvibrionales</taxon>
        <taxon>Spongiibacteraceae</taxon>
        <taxon>Oceanicoccus</taxon>
    </lineage>
</organism>
<dbReference type="PROSITE" id="PS52016">
    <property type="entry name" value="TONB_DEPENDENT_REC_3"/>
    <property type="match status" value="1"/>
</dbReference>
<evidence type="ECO:0000256" key="3">
    <source>
        <dbReference type="ARBA" id="ARBA00022452"/>
    </source>
</evidence>
<dbReference type="Proteomes" id="UP000193450">
    <property type="component" value="Chromosome"/>
</dbReference>
<comment type="subcellular location">
    <subcellularLocation>
        <location evidence="1 11">Cell outer membrane</location>
        <topology evidence="1 11">Multi-pass membrane protein</topology>
    </subcellularLocation>
</comment>
<evidence type="ECO:0000313" key="17">
    <source>
        <dbReference type="Proteomes" id="UP000193450"/>
    </source>
</evidence>
<dbReference type="SUPFAM" id="SSF56935">
    <property type="entry name" value="Porins"/>
    <property type="match status" value="1"/>
</dbReference>
<keyword evidence="9 11" id="KW-0472">Membrane</keyword>
<keyword evidence="13" id="KW-0732">Signal</keyword>
<keyword evidence="7" id="KW-0406">Ion transport</keyword>
<gene>
    <name evidence="16" type="ORF">BST96_18825</name>
</gene>
<evidence type="ECO:0000256" key="9">
    <source>
        <dbReference type="ARBA" id="ARBA00023136"/>
    </source>
</evidence>
<dbReference type="InterPro" id="IPR039426">
    <property type="entry name" value="TonB-dep_rcpt-like"/>
</dbReference>
<dbReference type="InterPro" id="IPR000531">
    <property type="entry name" value="Beta-barrel_TonB"/>
</dbReference>
<evidence type="ECO:0000259" key="15">
    <source>
        <dbReference type="Pfam" id="PF07715"/>
    </source>
</evidence>
<dbReference type="InterPro" id="IPR012910">
    <property type="entry name" value="Plug_dom"/>
</dbReference>
<dbReference type="RefSeq" id="WP_085760167.1">
    <property type="nucleotide sequence ID" value="NZ_CP019343.1"/>
</dbReference>
<evidence type="ECO:0000259" key="14">
    <source>
        <dbReference type="Pfam" id="PF00593"/>
    </source>
</evidence>
<evidence type="ECO:0000256" key="7">
    <source>
        <dbReference type="ARBA" id="ARBA00023065"/>
    </source>
</evidence>
<evidence type="ECO:0000256" key="2">
    <source>
        <dbReference type="ARBA" id="ARBA00022448"/>
    </source>
</evidence>
<feature type="signal peptide" evidence="13">
    <location>
        <begin position="1"/>
        <end position="34"/>
    </location>
</feature>
<dbReference type="OrthoDB" id="127311at2"/>
<evidence type="ECO:0000256" key="4">
    <source>
        <dbReference type="ARBA" id="ARBA00022496"/>
    </source>
</evidence>
<dbReference type="InterPro" id="IPR036942">
    <property type="entry name" value="Beta-barrel_TonB_sf"/>
</dbReference>
<accession>A0A1X9NMD7</accession>
<proteinExistence type="inferred from homology"/>
<feature type="chain" id="PRO_5012327065" description="TonB-dependent receptor" evidence="13">
    <location>
        <begin position="35"/>
        <end position="811"/>
    </location>
</feature>
<sequence>MNNKTPSVSPVPFRRKVLSVVISSAILGIQASHAQVLEEVIVTSTKQLQNIQDIPQAITAFTTEDIERRGFVDIDDYAKAIPSLSFSRREPGGTSVVFRGVAASGIQFNTNPSSSVYLDEQPVTSAGVNPNPRMIDIERLEALSGPQGTLFGDASQSGALRIITNKPNTGQFEAWVEVGGAYVEHSDDYDTDISAMVNIPISENVALRLVGFSSEEAGYVDNVLGSSQPDAYLQNRIDGGFDVGTPFDNAKQVDKDVNSGSAYGGRANLRIEPNDDWIIDLTAIFQNTESDGFSDTDFNAGSLEQIRFNEETSEDEWYQLGINLEGDLGFAETVVSLSYFDRDWRYDADATDYLFAFDQIYDPTYVSYYGYTTSIYDFNGTPRANAFNAEKDERWSFEARLAFEDQDEGRWNAIVGTFYNKTEKETSFGSLVDGYGDTPAAYYLNYTTYTPSLNNLPAGSWYGTTNDTWFFGEYDQTIEDLGVFGEGNYDVTEKFTVTLGGRWYKNEREFSILQGSLQQAGTPSFDTDYISNIGDTESDETGFVPKVSVKYQVDDDKLVYGTYSEGFRSGGGNAVRPSSVIDNGYDSDYLINYELGAKTTWLNNALRFNVIVYHMIWEDIQIQVEDPQVDVFSTGIVNFPEAEIDGIEFDIAWAAAERLELSMNYAYVDAAISEDATIFEDTGTALEVSEGTQLPITPDHKGAFSAEYFFAQPILGGDVYARLDYAYVGKSVNSLSGFGATSFISEPTEQESYETIDLKLGYDNDDWSASLYVKNLTDEEVTLYASDRWVKQRRSVNKPMSVGFSIRRNFD</sequence>
<evidence type="ECO:0000256" key="8">
    <source>
        <dbReference type="ARBA" id="ARBA00023077"/>
    </source>
</evidence>
<keyword evidence="8 12" id="KW-0798">TonB box</keyword>
<feature type="domain" description="TonB-dependent receptor-like beta-barrel" evidence="14">
    <location>
        <begin position="341"/>
        <end position="776"/>
    </location>
</feature>
<comment type="similarity">
    <text evidence="11 12">Belongs to the TonB-dependent receptor family.</text>
</comment>
<evidence type="ECO:0000256" key="13">
    <source>
        <dbReference type="SAM" id="SignalP"/>
    </source>
</evidence>
<keyword evidence="10 11" id="KW-0998">Cell outer membrane</keyword>
<name>A0A1X9NMD7_9GAMM</name>
<dbReference type="KEGG" id="osg:BST96_18825"/>
<keyword evidence="6" id="KW-0408">Iron</keyword>
<dbReference type="STRING" id="716816.BST96_18825"/>
<evidence type="ECO:0000256" key="5">
    <source>
        <dbReference type="ARBA" id="ARBA00022692"/>
    </source>
</evidence>
<dbReference type="Pfam" id="PF07715">
    <property type="entry name" value="Plug"/>
    <property type="match status" value="1"/>
</dbReference>
<dbReference type="GO" id="GO:0009279">
    <property type="term" value="C:cell outer membrane"/>
    <property type="evidence" value="ECO:0007669"/>
    <property type="project" value="UniProtKB-SubCell"/>
</dbReference>